<evidence type="ECO:0000313" key="9">
    <source>
        <dbReference type="EMBL" id="TQJ07656.1"/>
    </source>
</evidence>
<reference evidence="9 10" key="1">
    <citation type="submission" date="2019-06" db="EMBL/GenBank/DDBJ databases">
        <title>Sequencing the genomes of 1000 actinobacteria strains.</title>
        <authorList>
            <person name="Klenk H.-P."/>
        </authorList>
    </citation>
    <scope>NUCLEOTIDE SEQUENCE [LARGE SCALE GENOMIC DNA]</scope>
    <source>
        <strain evidence="9 10">DSM 18607</strain>
    </source>
</reference>
<feature type="transmembrane region" description="Helical" evidence="7">
    <location>
        <begin position="121"/>
        <end position="139"/>
    </location>
</feature>
<dbReference type="Proteomes" id="UP000317893">
    <property type="component" value="Unassembled WGS sequence"/>
</dbReference>
<protein>
    <submittedName>
        <fullName evidence="9">Putative membrane protein YeiH</fullName>
    </submittedName>
</protein>
<evidence type="ECO:0000256" key="6">
    <source>
        <dbReference type="ARBA" id="ARBA00023136"/>
    </source>
</evidence>
<feature type="transmembrane region" description="Helical" evidence="7">
    <location>
        <begin position="177"/>
        <end position="198"/>
    </location>
</feature>
<dbReference type="RefSeq" id="WP_211355913.1">
    <property type="nucleotide sequence ID" value="NZ_BAAAPR010000008.1"/>
</dbReference>
<evidence type="ECO:0000256" key="1">
    <source>
        <dbReference type="ARBA" id="ARBA00004651"/>
    </source>
</evidence>
<dbReference type="GO" id="GO:0005886">
    <property type="term" value="C:plasma membrane"/>
    <property type="evidence" value="ECO:0007669"/>
    <property type="project" value="UniProtKB-SubCell"/>
</dbReference>
<dbReference type="InterPro" id="IPR005115">
    <property type="entry name" value="Gly_transporter"/>
</dbReference>
<dbReference type="PANTHER" id="PTHR30506:SF3">
    <property type="entry name" value="UPF0126 INNER MEMBRANE PROTEIN YADS-RELATED"/>
    <property type="match status" value="1"/>
</dbReference>
<comment type="subcellular location">
    <subcellularLocation>
        <location evidence="1">Cell membrane</location>
        <topology evidence="1">Multi-pass membrane protein</topology>
    </subcellularLocation>
</comment>
<feature type="domain" description="Glycine transporter" evidence="8">
    <location>
        <begin position="9"/>
        <end position="82"/>
    </location>
</feature>
<feature type="transmembrane region" description="Helical" evidence="7">
    <location>
        <begin position="66"/>
        <end position="85"/>
    </location>
</feature>
<feature type="transmembrane region" description="Helical" evidence="7">
    <location>
        <begin position="6"/>
        <end position="27"/>
    </location>
</feature>
<keyword evidence="3" id="KW-1003">Cell membrane</keyword>
<name>A0A542DX49_9MICO</name>
<dbReference type="Pfam" id="PF03458">
    <property type="entry name" value="Gly_transporter"/>
    <property type="match status" value="2"/>
</dbReference>
<evidence type="ECO:0000256" key="5">
    <source>
        <dbReference type="ARBA" id="ARBA00022989"/>
    </source>
</evidence>
<feature type="domain" description="Glycine transporter" evidence="8">
    <location>
        <begin position="94"/>
        <end position="169"/>
    </location>
</feature>
<sequence>MLSSQAAVVLNLVGIFAFSLSGALLALRQGYDVVGMAVLATVTALGGGMLRDVLLGVRVAALDHPWWLLLPLGATLVAFFFHPAVTRLRRAVEVVDAVGLGLFCVTGTLKALQLGAGPVPAVLLGSITGVAGGLVRDVLARETPTLFRPDSRLYAVPAVVGCALLVLLAQAGVTSDVVGVGAAALICGVRLLALWRGWTAPVPRESRLR</sequence>
<comment type="caution">
    <text evidence="9">The sequence shown here is derived from an EMBL/GenBank/DDBJ whole genome shotgun (WGS) entry which is preliminary data.</text>
</comment>
<keyword evidence="10" id="KW-1185">Reference proteome</keyword>
<dbReference type="AlphaFoldDB" id="A0A542DX49"/>
<feature type="transmembrane region" description="Helical" evidence="7">
    <location>
        <begin position="34"/>
        <end position="54"/>
    </location>
</feature>
<evidence type="ECO:0000259" key="8">
    <source>
        <dbReference type="Pfam" id="PF03458"/>
    </source>
</evidence>
<evidence type="ECO:0000256" key="3">
    <source>
        <dbReference type="ARBA" id="ARBA00022475"/>
    </source>
</evidence>
<keyword evidence="6 7" id="KW-0472">Membrane</keyword>
<organism evidence="9 10">
    <name type="scientific">Lapillicoccus jejuensis</name>
    <dbReference type="NCBI Taxonomy" id="402171"/>
    <lineage>
        <taxon>Bacteria</taxon>
        <taxon>Bacillati</taxon>
        <taxon>Actinomycetota</taxon>
        <taxon>Actinomycetes</taxon>
        <taxon>Micrococcales</taxon>
        <taxon>Intrasporangiaceae</taxon>
        <taxon>Lapillicoccus</taxon>
    </lineage>
</organism>
<proteinExistence type="inferred from homology"/>
<evidence type="ECO:0000313" key="10">
    <source>
        <dbReference type="Proteomes" id="UP000317893"/>
    </source>
</evidence>
<gene>
    <name evidence="9" type="ORF">FB458_0724</name>
</gene>
<evidence type="ECO:0000256" key="4">
    <source>
        <dbReference type="ARBA" id="ARBA00022692"/>
    </source>
</evidence>
<keyword evidence="5 7" id="KW-1133">Transmembrane helix</keyword>
<feature type="transmembrane region" description="Helical" evidence="7">
    <location>
        <begin position="97"/>
        <end position="115"/>
    </location>
</feature>
<accession>A0A542DX49</accession>
<dbReference type="EMBL" id="VFMN01000001">
    <property type="protein sequence ID" value="TQJ07656.1"/>
    <property type="molecule type" value="Genomic_DNA"/>
</dbReference>
<evidence type="ECO:0000256" key="7">
    <source>
        <dbReference type="SAM" id="Phobius"/>
    </source>
</evidence>
<feature type="transmembrane region" description="Helical" evidence="7">
    <location>
        <begin position="151"/>
        <end position="171"/>
    </location>
</feature>
<dbReference type="PANTHER" id="PTHR30506">
    <property type="entry name" value="INNER MEMBRANE PROTEIN"/>
    <property type="match status" value="1"/>
</dbReference>
<comment type="similarity">
    <text evidence="2">Belongs to the UPF0126 family.</text>
</comment>
<keyword evidence="4 7" id="KW-0812">Transmembrane</keyword>
<evidence type="ECO:0000256" key="2">
    <source>
        <dbReference type="ARBA" id="ARBA00008193"/>
    </source>
</evidence>